<dbReference type="PIRSF" id="PIRSF004846">
    <property type="entry name" value="ModA"/>
    <property type="match status" value="1"/>
</dbReference>
<evidence type="ECO:0000313" key="6">
    <source>
        <dbReference type="Proteomes" id="UP001501084"/>
    </source>
</evidence>
<dbReference type="PANTHER" id="PTHR30632:SF0">
    <property type="entry name" value="SULFATE-BINDING PROTEIN"/>
    <property type="match status" value="1"/>
</dbReference>
<evidence type="ECO:0000256" key="4">
    <source>
        <dbReference type="SAM" id="SignalP"/>
    </source>
</evidence>
<evidence type="ECO:0000313" key="5">
    <source>
        <dbReference type="EMBL" id="GAA2186871.1"/>
    </source>
</evidence>
<reference evidence="5 6" key="1">
    <citation type="journal article" date="2019" name="Int. J. Syst. Evol. Microbiol.">
        <title>The Global Catalogue of Microorganisms (GCM) 10K type strain sequencing project: providing services to taxonomists for standard genome sequencing and annotation.</title>
        <authorList>
            <consortium name="The Broad Institute Genomics Platform"/>
            <consortium name="The Broad Institute Genome Sequencing Center for Infectious Disease"/>
            <person name="Wu L."/>
            <person name="Ma J."/>
        </authorList>
    </citation>
    <scope>NUCLEOTIDE SEQUENCE [LARGE SCALE GENOMIC DNA]</scope>
    <source>
        <strain evidence="5 6">JCM 14919</strain>
    </source>
</reference>
<organism evidence="5 6">
    <name type="scientific">Leucobacter alluvii</name>
    <dbReference type="NCBI Taxonomy" id="340321"/>
    <lineage>
        <taxon>Bacteria</taxon>
        <taxon>Bacillati</taxon>
        <taxon>Actinomycetota</taxon>
        <taxon>Actinomycetes</taxon>
        <taxon>Micrococcales</taxon>
        <taxon>Microbacteriaceae</taxon>
        <taxon>Leucobacter</taxon>
    </lineage>
</organism>
<protein>
    <submittedName>
        <fullName evidence="5">Molybdate ABC transporter substrate-binding protein</fullName>
    </submittedName>
</protein>
<evidence type="ECO:0000256" key="3">
    <source>
        <dbReference type="ARBA" id="ARBA00022729"/>
    </source>
</evidence>
<dbReference type="PROSITE" id="PS51257">
    <property type="entry name" value="PROKAR_LIPOPROTEIN"/>
    <property type="match status" value="1"/>
</dbReference>
<dbReference type="Pfam" id="PF13531">
    <property type="entry name" value="SBP_bac_11"/>
    <property type="match status" value="1"/>
</dbReference>
<dbReference type="Proteomes" id="UP001501084">
    <property type="component" value="Unassembled WGS sequence"/>
</dbReference>
<dbReference type="Gene3D" id="3.40.190.10">
    <property type="entry name" value="Periplasmic binding protein-like II"/>
    <property type="match status" value="2"/>
</dbReference>
<feature type="chain" id="PRO_5046923335" evidence="4">
    <location>
        <begin position="31"/>
        <end position="284"/>
    </location>
</feature>
<accession>A0ABN3B590</accession>
<proteinExistence type="inferred from homology"/>
<comment type="similarity">
    <text evidence="1">Belongs to the bacterial solute-binding protein ModA family.</text>
</comment>
<name>A0ABN3B590_9MICO</name>
<dbReference type="PANTHER" id="PTHR30632">
    <property type="entry name" value="MOLYBDATE-BINDING PERIPLASMIC PROTEIN"/>
    <property type="match status" value="1"/>
</dbReference>
<comment type="caution">
    <text evidence="5">The sequence shown here is derived from an EMBL/GenBank/DDBJ whole genome shotgun (WGS) entry which is preliminary data.</text>
</comment>
<dbReference type="RefSeq" id="WP_346057565.1">
    <property type="nucleotide sequence ID" value="NZ_BAAAOP010000005.1"/>
</dbReference>
<keyword evidence="6" id="KW-1185">Reference proteome</keyword>
<dbReference type="InterPro" id="IPR005950">
    <property type="entry name" value="ModA"/>
</dbReference>
<keyword evidence="3 4" id="KW-0732">Signal</keyword>
<dbReference type="EMBL" id="BAAAOP010000005">
    <property type="protein sequence ID" value="GAA2186871.1"/>
    <property type="molecule type" value="Genomic_DNA"/>
</dbReference>
<dbReference type="InterPro" id="IPR050682">
    <property type="entry name" value="ModA/WtpA"/>
</dbReference>
<dbReference type="SUPFAM" id="SSF53850">
    <property type="entry name" value="Periplasmic binding protein-like II"/>
    <property type="match status" value="1"/>
</dbReference>
<keyword evidence="2" id="KW-0479">Metal-binding</keyword>
<sequence>MPRRISPTRQQARARTTAAVAVCTVILALAGCGAPGAPGNAPAADADDPGLSGRLTVAAAASLQDVVTEAAEAFTADHPDVAFDALTFDGSSVLATQIIGGAPVDVFASADERTMSSVGDAGLLAAEPVRFATSVLEIAVAPGNPLAIDSLEDLARRGADERRPTVVVCAAEVPCGAAAQQLLERDGVSLQPASEEQNVTAVMTKVASGEADAGLVYRSDVLRSAGGVEGVEIPGAGDAAGSYLIAPIAGSRSEAAARAFADSLLAAGVQSRLAELGFGTVDSP</sequence>
<evidence type="ECO:0000256" key="2">
    <source>
        <dbReference type="ARBA" id="ARBA00022723"/>
    </source>
</evidence>
<feature type="signal peptide" evidence="4">
    <location>
        <begin position="1"/>
        <end position="30"/>
    </location>
</feature>
<evidence type="ECO:0000256" key="1">
    <source>
        <dbReference type="ARBA" id="ARBA00009175"/>
    </source>
</evidence>
<gene>
    <name evidence="5" type="primary">modA</name>
    <name evidence="5" type="ORF">GCM10009786_09330</name>
</gene>
<dbReference type="NCBIfam" id="TIGR01256">
    <property type="entry name" value="modA"/>
    <property type="match status" value="1"/>
</dbReference>